<gene>
    <name evidence="9" type="ORF">SAMN06296378_0708</name>
</gene>
<dbReference type="InterPro" id="IPR000515">
    <property type="entry name" value="MetI-like"/>
</dbReference>
<evidence type="ECO:0000313" key="9">
    <source>
        <dbReference type="EMBL" id="SOE58005.1"/>
    </source>
</evidence>
<comment type="similarity">
    <text evidence="7">Belongs to the binding-protein-dependent transport system permease family.</text>
</comment>
<dbReference type="Pfam" id="PF00528">
    <property type="entry name" value="BPD_transp_1"/>
    <property type="match status" value="1"/>
</dbReference>
<dbReference type="InterPro" id="IPR035906">
    <property type="entry name" value="MetI-like_sf"/>
</dbReference>
<feature type="transmembrane region" description="Helical" evidence="7">
    <location>
        <begin position="105"/>
        <end position="125"/>
    </location>
</feature>
<evidence type="ECO:0000256" key="5">
    <source>
        <dbReference type="ARBA" id="ARBA00022989"/>
    </source>
</evidence>
<keyword evidence="3" id="KW-1003">Cell membrane</keyword>
<reference evidence="9 10" key="1">
    <citation type="submission" date="2017-09" db="EMBL/GenBank/DDBJ databases">
        <authorList>
            <person name="Ehlers B."/>
            <person name="Leendertz F.H."/>
        </authorList>
    </citation>
    <scope>NUCLEOTIDE SEQUENCE [LARGE SCALE GENOMIC DNA]</scope>
    <source>
        <strain evidence="9 10">CGMCC 1.05381</strain>
    </source>
</reference>
<dbReference type="GO" id="GO:0055085">
    <property type="term" value="P:transmembrane transport"/>
    <property type="evidence" value="ECO:0007669"/>
    <property type="project" value="InterPro"/>
</dbReference>
<evidence type="ECO:0000256" key="6">
    <source>
        <dbReference type="ARBA" id="ARBA00023136"/>
    </source>
</evidence>
<dbReference type="EMBL" id="OCST01000002">
    <property type="protein sequence ID" value="SOE58005.1"/>
    <property type="molecule type" value="Genomic_DNA"/>
</dbReference>
<name>A0A2C8Z363_9MICO</name>
<evidence type="ECO:0000313" key="10">
    <source>
        <dbReference type="Proteomes" id="UP000219440"/>
    </source>
</evidence>
<dbReference type="GO" id="GO:0005886">
    <property type="term" value="C:plasma membrane"/>
    <property type="evidence" value="ECO:0007669"/>
    <property type="project" value="UniProtKB-SubCell"/>
</dbReference>
<accession>A0A2C8Z363</accession>
<keyword evidence="5 7" id="KW-1133">Transmembrane helix</keyword>
<dbReference type="InterPro" id="IPR045621">
    <property type="entry name" value="BPD_transp_1_N"/>
</dbReference>
<protein>
    <submittedName>
        <fullName evidence="9">Peptide/nickel transport system permease protein</fullName>
    </submittedName>
</protein>
<comment type="subcellular location">
    <subcellularLocation>
        <location evidence="1 7">Cell membrane</location>
        <topology evidence="1 7">Multi-pass membrane protein</topology>
    </subcellularLocation>
</comment>
<dbReference type="PANTHER" id="PTHR43163:SF6">
    <property type="entry name" value="DIPEPTIDE TRANSPORT SYSTEM PERMEASE PROTEIN DPPB-RELATED"/>
    <property type="match status" value="1"/>
</dbReference>
<dbReference type="Gene3D" id="1.10.3720.10">
    <property type="entry name" value="MetI-like"/>
    <property type="match status" value="1"/>
</dbReference>
<dbReference type="RefSeq" id="WP_097059893.1">
    <property type="nucleotide sequence ID" value="NZ_OCST01000002.1"/>
</dbReference>
<dbReference type="PANTHER" id="PTHR43163">
    <property type="entry name" value="DIPEPTIDE TRANSPORT SYSTEM PERMEASE PROTEIN DPPB-RELATED"/>
    <property type="match status" value="1"/>
</dbReference>
<feature type="transmembrane region" description="Helical" evidence="7">
    <location>
        <begin position="137"/>
        <end position="161"/>
    </location>
</feature>
<evidence type="ECO:0000256" key="2">
    <source>
        <dbReference type="ARBA" id="ARBA00022448"/>
    </source>
</evidence>
<evidence type="ECO:0000256" key="7">
    <source>
        <dbReference type="RuleBase" id="RU363032"/>
    </source>
</evidence>
<feature type="transmembrane region" description="Helical" evidence="7">
    <location>
        <begin position="12"/>
        <end position="34"/>
    </location>
</feature>
<dbReference type="OrthoDB" id="9778910at2"/>
<feature type="domain" description="ABC transmembrane type-1" evidence="8">
    <location>
        <begin position="99"/>
        <end position="307"/>
    </location>
</feature>
<keyword evidence="4 7" id="KW-0812">Transmembrane</keyword>
<keyword evidence="2 7" id="KW-0813">Transport</keyword>
<sequence length="320" mass="34249">MMNARFAFVVRRVLLTVPVLFVMSVIVFLIIRLVPGDPVRTMLGFRATEANVIEIRSQLGLDQPLVVQYLDFVGGIFRGDLGTDIVSKASLSELLAQRLPVTFELTGLAMILAIAIGVPLGVRAANGGRRIRRLTEGFVILGISIPDFWLGIMLVLVFAATLGIFPPSGYIPFVDDPVQNLRYMALPVLTLAVGEAAYFLRTTRAAVEGVLARPFVGFLRAKGLSERRIVGGHALRNAAPTIITVIGIQVGVLLGGAVIIETLFALPGVGRLIVTAITQRNYPTIQIGVLAIAAIFILVSLVTDLVVGMLDPRVADGAST</sequence>
<evidence type="ECO:0000256" key="4">
    <source>
        <dbReference type="ARBA" id="ARBA00022692"/>
    </source>
</evidence>
<feature type="transmembrane region" description="Helical" evidence="7">
    <location>
        <begin position="285"/>
        <end position="307"/>
    </location>
</feature>
<dbReference type="CDD" id="cd06261">
    <property type="entry name" value="TM_PBP2"/>
    <property type="match status" value="1"/>
</dbReference>
<organism evidence="9 10">
    <name type="scientific">Salinibacterium xinjiangense</name>
    <dbReference type="NCBI Taxonomy" id="386302"/>
    <lineage>
        <taxon>Bacteria</taxon>
        <taxon>Bacillati</taxon>
        <taxon>Actinomycetota</taxon>
        <taxon>Actinomycetes</taxon>
        <taxon>Micrococcales</taxon>
        <taxon>Microbacteriaceae</taxon>
        <taxon>Salinibacterium</taxon>
    </lineage>
</organism>
<proteinExistence type="inferred from homology"/>
<feature type="transmembrane region" description="Helical" evidence="7">
    <location>
        <begin position="242"/>
        <end position="265"/>
    </location>
</feature>
<evidence type="ECO:0000256" key="1">
    <source>
        <dbReference type="ARBA" id="ARBA00004651"/>
    </source>
</evidence>
<keyword evidence="10" id="KW-1185">Reference proteome</keyword>
<dbReference type="PROSITE" id="PS50928">
    <property type="entry name" value="ABC_TM1"/>
    <property type="match status" value="1"/>
</dbReference>
<keyword evidence="6 7" id="KW-0472">Membrane</keyword>
<evidence type="ECO:0000259" key="8">
    <source>
        <dbReference type="PROSITE" id="PS50928"/>
    </source>
</evidence>
<dbReference type="SUPFAM" id="SSF161098">
    <property type="entry name" value="MetI-like"/>
    <property type="match status" value="1"/>
</dbReference>
<dbReference type="Pfam" id="PF19300">
    <property type="entry name" value="BPD_transp_1_N"/>
    <property type="match status" value="1"/>
</dbReference>
<evidence type="ECO:0000256" key="3">
    <source>
        <dbReference type="ARBA" id="ARBA00022475"/>
    </source>
</evidence>
<dbReference type="Proteomes" id="UP000219440">
    <property type="component" value="Unassembled WGS sequence"/>
</dbReference>
<dbReference type="AlphaFoldDB" id="A0A2C8Z363"/>